<dbReference type="EMBL" id="BMKS01000009">
    <property type="protein sequence ID" value="GGG40441.1"/>
    <property type="molecule type" value="Genomic_DNA"/>
</dbReference>
<dbReference type="SUPFAM" id="SSF53850">
    <property type="entry name" value="Periplasmic binding protein-like II"/>
    <property type="match status" value="1"/>
</dbReference>
<evidence type="ECO:0000256" key="2">
    <source>
        <dbReference type="ARBA" id="ARBA00023015"/>
    </source>
</evidence>
<dbReference type="PANTHER" id="PTHR30346">
    <property type="entry name" value="TRANSCRIPTIONAL DUAL REGULATOR HCAR-RELATED"/>
    <property type="match status" value="1"/>
</dbReference>
<evidence type="ECO:0000256" key="3">
    <source>
        <dbReference type="ARBA" id="ARBA00023125"/>
    </source>
</evidence>
<keyword evidence="8" id="KW-1185">Reference proteome</keyword>
<evidence type="ECO:0000256" key="4">
    <source>
        <dbReference type="ARBA" id="ARBA00023163"/>
    </source>
</evidence>
<feature type="region of interest" description="Disordered" evidence="5">
    <location>
        <begin position="182"/>
        <end position="203"/>
    </location>
</feature>
<dbReference type="GO" id="GO:0003677">
    <property type="term" value="F:DNA binding"/>
    <property type="evidence" value="ECO:0007669"/>
    <property type="project" value="UniProtKB-KW"/>
</dbReference>
<keyword evidence="3" id="KW-0238">DNA-binding</keyword>
<dbReference type="SUPFAM" id="SSF46785">
    <property type="entry name" value="Winged helix' DNA-binding domain"/>
    <property type="match status" value="1"/>
</dbReference>
<dbReference type="InterPro" id="IPR000847">
    <property type="entry name" value="LysR_HTH_N"/>
</dbReference>
<dbReference type="PROSITE" id="PS50931">
    <property type="entry name" value="HTH_LYSR"/>
    <property type="match status" value="1"/>
</dbReference>
<dbReference type="Gene3D" id="1.10.10.10">
    <property type="entry name" value="Winged helix-like DNA-binding domain superfamily/Winged helix DNA-binding domain"/>
    <property type="match status" value="1"/>
</dbReference>
<name>A0A8J3ED25_9PROT</name>
<dbReference type="GO" id="GO:0032993">
    <property type="term" value="C:protein-DNA complex"/>
    <property type="evidence" value="ECO:0007669"/>
    <property type="project" value="TreeGrafter"/>
</dbReference>
<gene>
    <name evidence="7" type="ORF">GCM10010964_30080</name>
</gene>
<dbReference type="InterPro" id="IPR036388">
    <property type="entry name" value="WH-like_DNA-bd_sf"/>
</dbReference>
<organism evidence="7 8">
    <name type="scientific">Caldovatus sediminis</name>
    <dbReference type="NCBI Taxonomy" id="2041189"/>
    <lineage>
        <taxon>Bacteria</taxon>
        <taxon>Pseudomonadati</taxon>
        <taxon>Pseudomonadota</taxon>
        <taxon>Alphaproteobacteria</taxon>
        <taxon>Acetobacterales</taxon>
        <taxon>Roseomonadaceae</taxon>
        <taxon>Caldovatus</taxon>
    </lineage>
</organism>
<proteinExistence type="inferred from homology"/>
<evidence type="ECO:0000313" key="7">
    <source>
        <dbReference type="EMBL" id="GGG40441.1"/>
    </source>
</evidence>
<sequence length="203" mass="21613">MSQTTVSVRVRSPEAQLRRPLFARSKAGATPTPAGERFLHQAPALVQLWERARQQVAVPPGQRAPLAVGVEPSLSDPLLLRWLLRMRRSLPDVALRAQLGPPDDLMGQMAEGILDIAVLYAPRCRAGLAVELLAEERLVMVTTPAAAGAEPPGHVHGDWGAELAVRAGGCGPACRRLRAARPRLHPGGRGARVFPPRGGPAAS</sequence>
<comment type="caution">
    <text evidence="7">The sequence shown here is derived from an EMBL/GenBank/DDBJ whole genome shotgun (WGS) entry which is preliminary data.</text>
</comment>
<dbReference type="Gene3D" id="3.40.190.10">
    <property type="entry name" value="Periplasmic binding protein-like II"/>
    <property type="match status" value="1"/>
</dbReference>
<dbReference type="PANTHER" id="PTHR30346:SF9">
    <property type="entry name" value="LYSR FAMILY TRANSCRIPTIONAL REGULATOR"/>
    <property type="match status" value="1"/>
</dbReference>
<comment type="similarity">
    <text evidence="1">Belongs to the LysR transcriptional regulatory family.</text>
</comment>
<reference evidence="7 8" key="1">
    <citation type="journal article" date="2014" name="Int. J. Syst. Evol. Microbiol.">
        <title>Complete genome sequence of Corynebacterium casei LMG S-19264T (=DSM 44701T), isolated from a smear-ripened cheese.</title>
        <authorList>
            <consortium name="US DOE Joint Genome Institute (JGI-PGF)"/>
            <person name="Walter F."/>
            <person name="Albersmeier A."/>
            <person name="Kalinowski J."/>
            <person name="Ruckert C."/>
        </authorList>
    </citation>
    <scope>NUCLEOTIDE SEQUENCE [LARGE SCALE GENOMIC DNA]</scope>
    <source>
        <strain evidence="7 8">CGMCC 1.16330</strain>
    </source>
</reference>
<keyword evidence="4" id="KW-0804">Transcription</keyword>
<dbReference type="Pfam" id="PF00126">
    <property type="entry name" value="HTH_1"/>
    <property type="match status" value="1"/>
</dbReference>
<feature type="domain" description="HTH lysR-type" evidence="6">
    <location>
        <begin position="1"/>
        <end position="32"/>
    </location>
</feature>
<dbReference type="Pfam" id="PF03466">
    <property type="entry name" value="LysR_substrate"/>
    <property type="match status" value="1"/>
</dbReference>
<evidence type="ECO:0000313" key="8">
    <source>
        <dbReference type="Proteomes" id="UP000597507"/>
    </source>
</evidence>
<protein>
    <recommendedName>
        <fullName evidence="6">HTH lysR-type domain-containing protein</fullName>
    </recommendedName>
</protein>
<dbReference type="AlphaFoldDB" id="A0A8J3ED25"/>
<keyword evidence="2" id="KW-0805">Transcription regulation</keyword>
<accession>A0A8J3ED25</accession>
<evidence type="ECO:0000259" key="6">
    <source>
        <dbReference type="PROSITE" id="PS50931"/>
    </source>
</evidence>
<dbReference type="InterPro" id="IPR036390">
    <property type="entry name" value="WH_DNA-bd_sf"/>
</dbReference>
<dbReference type="Proteomes" id="UP000597507">
    <property type="component" value="Unassembled WGS sequence"/>
</dbReference>
<dbReference type="InterPro" id="IPR005119">
    <property type="entry name" value="LysR_subst-bd"/>
</dbReference>
<evidence type="ECO:0000256" key="1">
    <source>
        <dbReference type="ARBA" id="ARBA00009437"/>
    </source>
</evidence>
<dbReference type="GO" id="GO:0003700">
    <property type="term" value="F:DNA-binding transcription factor activity"/>
    <property type="evidence" value="ECO:0007669"/>
    <property type="project" value="InterPro"/>
</dbReference>
<evidence type="ECO:0000256" key="5">
    <source>
        <dbReference type="SAM" id="MobiDB-lite"/>
    </source>
</evidence>